<keyword evidence="6" id="KW-0769">Symport</keyword>
<protein>
    <submittedName>
        <fullName evidence="15">Sodium:solute symporter</fullName>
    </submittedName>
</protein>
<evidence type="ECO:0000256" key="14">
    <source>
        <dbReference type="SAM" id="Phobius"/>
    </source>
</evidence>
<feature type="transmembrane region" description="Helical" evidence="14">
    <location>
        <begin position="270"/>
        <end position="296"/>
    </location>
</feature>
<feature type="transmembrane region" description="Helical" evidence="14">
    <location>
        <begin position="127"/>
        <end position="152"/>
    </location>
</feature>
<dbReference type="InterPro" id="IPR050277">
    <property type="entry name" value="Sodium:Solute_Symporter"/>
</dbReference>
<feature type="transmembrane region" description="Helical" evidence="14">
    <location>
        <begin position="164"/>
        <end position="186"/>
    </location>
</feature>
<evidence type="ECO:0000256" key="9">
    <source>
        <dbReference type="ARBA" id="ARBA00023065"/>
    </source>
</evidence>
<evidence type="ECO:0000256" key="8">
    <source>
        <dbReference type="ARBA" id="ARBA00023053"/>
    </source>
</evidence>
<dbReference type="Pfam" id="PF00474">
    <property type="entry name" value="SSF"/>
    <property type="match status" value="1"/>
</dbReference>
<evidence type="ECO:0000256" key="13">
    <source>
        <dbReference type="RuleBase" id="RU362091"/>
    </source>
</evidence>
<feature type="transmembrane region" description="Helical" evidence="14">
    <location>
        <begin position="240"/>
        <end position="258"/>
    </location>
</feature>
<keyword evidence="4" id="KW-1003">Cell membrane</keyword>
<sequence>MTSTTLLTLGGIAAYMVLMFVIGFFAFRKNKQGDATDWFLMGRNTNLVMLVGTLFATWFSTFAFLGGPGTFYLTGVEWLLFGFFNSMGPVLVMLIGTRIWRLGKQYGYITPADLLSDYYDDSRRLRLLTGIVCILVLFPYAAIQLSGISIALQSISGGLIRYEMGIFGLAICVALYAVFGGSRAVVWTDTIQGFIFAALLIATAALMVHWAGGWSTGWSAAVAADPSKFAFDEQSSGGRYVTLMLLWTFGWILTPHLWQRLYMADSPKTLVTSSVLASILALFVVTFSGAVIGFLAIGMDLPLPEGFSSDALVPLIYANFLPIMGAVLVVAVFAAGMSTLDSQIISASSVYCRDYYRQRASAGSDKQMLRASRGFEVGFVVAVVLFSLSEAGRQLLIPLASIGVGLALVFLMPLLGALFWPRASETGAFWAMLSGTVVMLALQFGLSAYTPGSIGPAMWGFLTSAVVFYGVSLSTRPVSEAKLEKFHGFMATRFPEPIEAALEQRG</sequence>
<evidence type="ECO:0000256" key="6">
    <source>
        <dbReference type="ARBA" id="ARBA00022847"/>
    </source>
</evidence>
<dbReference type="Gene3D" id="1.20.1730.10">
    <property type="entry name" value="Sodium/glucose cotransporter"/>
    <property type="match status" value="1"/>
</dbReference>
<evidence type="ECO:0000256" key="12">
    <source>
        <dbReference type="ARBA" id="ARBA00033708"/>
    </source>
</evidence>
<gene>
    <name evidence="15" type="ORF">ACFOMF_12365</name>
</gene>
<dbReference type="InterPro" id="IPR001734">
    <property type="entry name" value="Na/solute_symporter"/>
</dbReference>
<feature type="transmembrane region" description="Helical" evidence="14">
    <location>
        <begin position="316"/>
        <end position="336"/>
    </location>
</feature>
<feature type="transmembrane region" description="Helical" evidence="14">
    <location>
        <begin position="371"/>
        <end position="389"/>
    </location>
</feature>
<keyword evidence="8" id="KW-0915">Sodium</keyword>
<dbReference type="InterPro" id="IPR038377">
    <property type="entry name" value="Na/Glc_symporter_sf"/>
</dbReference>
<feature type="transmembrane region" description="Helical" evidence="14">
    <location>
        <begin position="193"/>
        <end position="212"/>
    </location>
</feature>
<comment type="subcellular location">
    <subcellularLocation>
        <location evidence="1">Cell membrane</location>
        <topology evidence="1">Multi-pass membrane protein</topology>
    </subcellularLocation>
</comment>
<organism evidence="15 16">
    <name type="scientific">Stutzerimonas tarimensis</name>
    <dbReference type="NCBI Taxonomy" id="1507735"/>
    <lineage>
        <taxon>Bacteria</taxon>
        <taxon>Pseudomonadati</taxon>
        <taxon>Pseudomonadota</taxon>
        <taxon>Gammaproteobacteria</taxon>
        <taxon>Pseudomonadales</taxon>
        <taxon>Pseudomonadaceae</taxon>
        <taxon>Stutzerimonas</taxon>
    </lineage>
</organism>
<accession>A0ABV7TB08</accession>
<evidence type="ECO:0000313" key="15">
    <source>
        <dbReference type="EMBL" id="MFC3608573.1"/>
    </source>
</evidence>
<feature type="transmembrane region" description="Helical" evidence="14">
    <location>
        <begin position="458"/>
        <end position="475"/>
    </location>
</feature>
<keyword evidence="3" id="KW-0813">Transport</keyword>
<keyword evidence="5 14" id="KW-0812">Transmembrane</keyword>
<feature type="transmembrane region" description="Helical" evidence="14">
    <location>
        <begin position="427"/>
        <end position="446"/>
    </location>
</feature>
<name>A0ABV7TB08_9GAMM</name>
<dbReference type="PROSITE" id="PS50283">
    <property type="entry name" value="NA_SOLUT_SYMP_3"/>
    <property type="match status" value="1"/>
</dbReference>
<evidence type="ECO:0000256" key="7">
    <source>
        <dbReference type="ARBA" id="ARBA00022989"/>
    </source>
</evidence>
<reference evidence="16" key="1">
    <citation type="journal article" date="2019" name="Int. J. Syst. Evol. Microbiol.">
        <title>The Global Catalogue of Microorganisms (GCM) 10K type strain sequencing project: providing services to taxonomists for standard genome sequencing and annotation.</title>
        <authorList>
            <consortium name="The Broad Institute Genomics Platform"/>
            <consortium name="The Broad Institute Genome Sequencing Center for Infectious Disease"/>
            <person name="Wu L."/>
            <person name="Ma J."/>
        </authorList>
    </citation>
    <scope>NUCLEOTIDE SEQUENCE [LARGE SCALE GENOMIC DNA]</scope>
    <source>
        <strain evidence="16">KCTC 42447</strain>
    </source>
</reference>
<evidence type="ECO:0000256" key="10">
    <source>
        <dbReference type="ARBA" id="ARBA00023136"/>
    </source>
</evidence>
<evidence type="ECO:0000313" key="16">
    <source>
        <dbReference type="Proteomes" id="UP001595630"/>
    </source>
</evidence>
<evidence type="ECO:0000256" key="3">
    <source>
        <dbReference type="ARBA" id="ARBA00022448"/>
    </source>
</evidence>
<comment type="caution">
    <text evidence="15">The sequence shown here is derived from an EMBL/GenBank/DDBJ whole genome shotgun (WGS) entry which is preliminary data.</text>
</comment>
<dbReference type="PANTHER" id="PTHR48086:SF3">
    <property type="entry name" value="SODIUM_PROLINE SYMPORTER"/>
    <property type="match status" value="1"/>
</dbReference>
<feature type="transmembrane region" description="Helical" evidence="14">
    <location>
        <begin position="395"/>
        <end position="420"/>
    </location>
</feature>
<feature type="transmembrane region" description="Helical" evidence="14">
    <location>
        <begin position="6"/>
        <end position="27"/>
    </location>
</feature>
<dbReference type="RefSeq" id="WP_386365224.1">
    <property type="nucleotide sequence ID" value="NZ_JBHRXZ010000022.1"/>
</dbReference>
<evidence type="ECO:0000256" key="1">
    <source>
        <dbReference type="ARBA" id="ARBA00004651"/>
    </source>
</evidence>
<evidence type="ECO:0000256" key="11">
    <source>
        <dbReference type="ARBA" id="ARBA00023201"/>
    </source>
</evidence>
<comment type="similarity">
    <text evidence="2 13">Belongs to the sodium:solute symporter (SSF) (TC 2.A.21) family.</text>
</comment>
<comment type="catalytic activity">
    <reaction evidence="12">
        <text>L-proline(in) + Na(+)(in) = L-proline(out) + Na(+)(out)</text>
        <dbReference type="Rhea" id="RHEA:28967"/>
        <dbReference type="ChEBI" id="CHEBI:29101"/>
        <dbReference type="ChEBI" id="CHEBI:60039"/>
    </reaction>
</comment>
<keyword evidence="7 14" id="KW-1133">Transmembrane helix</keyword>
<evidence type="ECO:0000256" key="2">
    <source>
        <dbReference type="ARBA" id="ARBA00006434"/>
    </source>
</evidence>
<feature type="transmembrane region" description="Helical" evidence="14">
    <location>
        <begin position="47"/>
        <end position="66"/>
    </location>
</feature>
<keyword evidence="9" id="KW-0406">Ion transport</keyword>
<keyword evidence="16" id="KW-1185">Reference proteome</keyword>
<feature type="transmembrane region" description="Helical" evidence="14">
    <location>
        <begin position="78"/>
        <end position="96"/>
    </location>
</feature>
<dbReference type="Proteomes" id="UP001595630">
    <property type="component" value="Unassembled WGS sequence"/>
</dbReference>
<evidence type="ECO:0000256" key="4">
    <source>
        <dbReference type="ARBA" id="ARBA00022475"/>
    </source>
</evidence>
<proteinExistence type="inferred from homology"/>
<dbReference type="CDD" id="cd10322">
    <property type="entry name" value="SLC5sbd"/>
    <property type="match status" value="1"/>
</dbReference>
<evidence type="ECO:0000256" key="5">
    <source>
        <dbReference type="ARBA" id="ARBA00022692"/>
    </source>
</evidence>
<dbReference type="EMBL" id="JBHRXZ010000022">
    <property type="protein sequence ID" value="MFC3608573.1"/>
    <property type="molecule type" value="Genomic_DNA"/>
</dbReference>
<dbReference type="PANTHER" id="PTHR48086">
    <property type="entry name" value="SODIUM/PROLINE SYMPORTER-RELATED"/>
    <property type="match status" value="1"/>
</dbReference>
<keyword evidence="10 14" id="KW-0472">Membrane</keyword>
<keyword evidence="11" id="KW-0739">Sodium transport</keyword>